<name>A0A915HNV3_ROMCU</name>
<reference evidence="3" key="1">
    <citation type="submission" date="2022-11" db="UniProtKB">
        <authorList>
            <consortium name="WormBaseParasite"/>
        </authorList>
    </citation>
    <scope>IDENTIFICATION</scope>
</reference>
<dbReference type="AlphaFoldDB" id="A0A915HNV3"/>
<evidence type="ECO:0000313" key="2">
    <source>
        <dbReference type="Proteomes" id="UP000887565"/>
    </source>
</evidence>
<accession>A0A915HNV3</accession>
<protein>
    <submittedName>
        <fullName evidence="3">Uncharacterized protein</fullName>
    </submittedName>
</protein>
<evidence type="ECO:0000313" key="3">
    <source>
        <dbReference type="WBParaSite" id="nRc.2.0.1.t03032-RA"/>
    </source>
</evidence>
<feature type="compositionally biased region" description="Basic and acidic residues" evidence="1">
    <location>
        <begin position="1"/>
        <end position="11"/>
    </location>
</feature>
<organism evidence="2 3">
    <name type="scientific">Romanomermis culicivorax</name>
    <name type="common">Nematode worm</name>
    <dbReference type="NCBI Taxonomy" id="13658"/>
    <lineage>
        <taxon>Eukaryota</taxon>
        <taxon>Metazoa</taxon>
        <taxon>Ecdysozoa</taxon>
        <taxon>Nematoda</taxon>
        <taxon>Enoplea</taxon>
        <taxon>Dorylaimia</taxon>
        <taxon>Mermithida</taxon>
        <taxon>Mermithoidea</taxon>
        <taxon>Mermithidae</taxon>
        <taxon>Romanomermis</taxon>
    </lineage>
</organism>
<keyword evidence="2" id="KW-1185">Reference proteome</keyword>
<feature type="region of interest" description="Disordered" evidence="1">
    <location>
        <begin position="1"/>
        <end position="24"/>
    </location>
</feature>
<dbReference type="Proteomes" id="UP000887565">
    <property type="component" value="Unplaced"/>
</dbReference>
<feature type="compositionally biased region" description="Acidic residues" evidence="1">
    <location>
        <begin position="15"/>
        <end position="24"/>
    </location>
</feature>
<sequence>MKRETTRETNKGNDNYDDDYNLYE</sequence>
<dbReference type="WBParaSite" id="nRc.2.0.1.t03032-RA">
    <property type="protein sequence ID" value="nRc.2.0.1.t03032-RA"/>
    <property type="gene ID" value="nRc.2.0.1.g03032"/>
</dbReference>
<evidence type="ECO:0000256" key="1">
    <source>
        <dbReference type="SAM" id="MobiDB-lite"/>
    </source>
</evidence>
<proteinExistence type="predicted"/>